<dbReference type="GO" id="GO:0071978">
    <property type="term" value="P:bacterial-type flagellum-dependent swarming motility"/>
    <property type="evidence" value="ECO:0007669"/>
    <property type="project" value="TreeGrafter"/>
</dbReference>
<dbReference type="Pfam" id="PF06429">
    <property type="entry name" value="Flg_bbr_C"/>
    <property type="match status" value="1"/>
</dbReference>
<evidence type="ECO:0000259" key="8">
    <source>
        <dbReference type="Pfam" id="PF06429"/>
    </source>
</evidence>
<dbReference type="SUPFAM" id="SSF117143">
    <property type="entry name" value="Flagellar hook protein flgE"/>
    <property type="match status" value="1"/>
</dbReference>
<accession>A0A251X0S5</accession>
<evidence type="ECO:0000259" key="9">
    <source>
        <dbReference type="Pfam" id="PF22692"/>
    </source>
</evidence>
<dbReference type="EMBL" id="MSPP01000001">
    <property type="protein sequence ID" value="OUD10161.1"/>
    <property type="molecule type" value="Genomic_DNA"/>
</dbReference>
<feature type="domain" description="Flagellar basal body rod protein N-terminal" evidence="7">
    <location>
        <begin position="5"/>
        <end position="35"/>
    </location>
</feature>
<dbReference type="InterPro" id="IPR053967">
    <property type="entry name" value="LlgE_F_G-like_D1"/>
</dbReference>
<evidence type="ECO:0000256" key="3">
    <source>
        <dbReference type="ARBA" id="ARBA00023143"/>
    </source>
</evidence>
<gene>
    <name evidence="10" type="ORF">BVC71_01190</name>
</gene>
<dbReference type="Proteomes" id="UP000194664">
    <property type="component" value="Unassembled WGS sequence"/>
</dbReference>
<keyword evidence="3 6" id="KW-0975">Bacterial flagellum</keyword>
<dbReference type="OrthoDB" id="9804559at2"/>
<comment type="caution">
    <text evidence="10">The sequence shown here is derived from an EMBL/GenBank/DDBJ whole genome shotgun (WGS) entry which is preliminary data.</text>
</comment>
<keyword evidence="11" id="KW-1185">Reference proteome</keyword>
<dbReference type="InterPro" id="IPR019776">
    <property type="entry name" value="Flagellar_basal_body_rod_CS"/>
</dbReference>
<name>A0A251X0S5_9RHOB</name>
<comment type="subunit">
    <text evidence="4 6">The basal body constitutes a major portion of the flagellar organelle and consists of five rings (E,L,P,S, and M) mounted on a central rod. The rod consists of about 26 subunits of FlgG in the distal portion, and FlgB, FlgC and FlgF are thought to build up the proximal portion of the rod with about 6 subunits each.</text>
</comment>
<organism evidence="10 11">
    <name type="scientific">Marivivens niveibacter</name>
    <dbReference type="NCBI Taxonomy" id="1930667"/>
    <lineage>
        <taxon>Bacteria</taxon>
        <taxon>Pseudomonadati</taxon>
        <taxon>Pseudomonadota</taxon>
        <taxon>Alphaproteobacteria</taxon>
        <taxon>Rhodobacterales</taxon>
        <taxon>Paracoccaceae</taxon>
        <taxon>Marivivens group</taxon>
        <taxon>Marivivens</taxon>
    </lineage>
</organism>
<evidence type="ECO:0000256" key="6">
    <source>
        <dbReference type="RuleBase" id="RU362116"/>
    </source>
</evidence>
<dbReference type="GO" id="GO:0030694">
    <property type="term" value="C:bacterial-type flagellum basal body, rod"/>
    <property type="evidence" value="ECO:0007669"/>
    <property type="project" value="UniProtKB-UniRule"/>
</dbReference>
<reference evidence="10 11" key="1">
    <citation type="submission" date="2016-12" db="EMBL/GenBank/DDBJ databases">
        <title>The draft genome sequence of HSLHS2.</title>
        <authorList>
            <person name="Hu D."/>
            <person name="Wang L."/>
            <person name="Shao Z."/>
        </authorList>
    </citation>
    <scope>NUCLEOTIDE SEQUENCE [LARGE SCALE GENOMIC DNA]</scope>
    <source>
        <strain evidence="10">MCCC 1A06712</strain>
    </source>
</reference>
<comment type="subcellular location">
    <subcellularLocation>
        <location evidence="1 6">Bacterial flagellum basal body</location>
    </subcellularLocation>
</comment>
<dbReference type="AlphaFoldDB" id="A0A251X0S5"/>
<dbReference type="NCBIfam" id="TIGR03506">
    <property type="entry name" value="FlgEFG_subfam"/>
    <property type="match status" value="1"/>
</dbReference>
<dbReference type="InterPro" id="IPR001444">
    <property type="entry name" value="Flag_bb_rod_N"/>
</dbReference>
<evidence type="ECO:0000256" key="2">
    <source>
        <dbReference type="ARBA" id="ARBA00009677"/>
    </source>
</evidence>
<evidence type="ECO:0000313" key="11">
    <source>
        <dbReference type="Proteomes" id="UP000194664"/>
    </source>
</evidence>
<evidence type="ECO:0000256" key="5">
    <source>
        <dbReference type="ARBA" id="ARBA00040228"/>
    </source>
</evidence>
<dbReference type="RefSeq" id="WP_086449811.1">
    <property type="nucleotide sequence ID" value="NZ_MSPP01000001.1"/>
</dbReference>
<comment type="similarity">
    <text evidence="2 6">Belongs to the flagella basal body rod proteins family.</text>
</comment>
<dbReference type="InterPro" id="IPR020013">
    <property type="entry name" value="Flagellar_FlgE/F/G"/>
</dbReference>
<feature type="domain" description="Flagellar hook protein FlgE/F/G-like D1" evidence="9">
    <location>
        <begin position="84"/>
        <end position="149"/>
    </location>
</feature>
<proteinExistence type="inferred from homology"/>
<dbReference type="PANTHER" id="PTHR30435">
    <property type="entry name" value="FLAGELLAR PROTEIN"/>
    <property type="match status" value="1"/>
</dbReference>
<feature type="domain" description="Flagellar basal-body/hook protein C-terminal" evidence="8">
    <location>
        <begin position="201"/>
        <end position="246"/>
    </location>
</feature>
<evidence type="ECO:0000259" key="7">
    <source>
        <dbReference type="Pfam" id="PF00460"/>
    </source>
</evidence>
<dbReference type="PROSITE" id="PS00588">
    <property type="entry name" value="FLAGELLA_BB_ROD"/>
    <property type="match status" value="1"/>
</dbReference>
<dbReference type="InterPro" id="IPR010930">
    <property type="entry name" value="Flg_bb/hook_C_dom"/>
</dbReference>
<dbReference type="Pfam" id="PF22692">
    <property type="entry name" value="LlgE_F_G_D1"/>
    <property type="match status" value="1"/>
</dbReference>
<dbReference type="InterPro" id="IPR037925">
    <property type="entry name" value="FlgE/F/G-like"/>
</dbReference>
<dbReference type="Pfam" id="PF00460">
    <property type="entry name" value="Flg_bb_rod"/>
    <property type="match status" value="1"/>
</dbReference>
<evidence type="ECO:0000313" key="10">
    <source>
        <dbReference type="EMBL" id="OUD10161.1"/>
    </source>
</evidence>
<dbReference type="PANTHER" id="PTHR30435:SF18">
    <property type="entry name" value="FLAGELLAR BASAL-BODY ROD PROTEIN FLGF"/>
    <property type="match status" value="1"/>
</dbReference>
<sequence length="252" mass="27570">MDRMIYTMMNTLDSSRTQHTISANNLANMNVPGFRRDLPTFEGSAQLQDNTSFESRLFQLESERSSFSNDTGFMDQTGDPFDVAIMEDGFFYVREGNGEVGLTRRGDLATDAQGRLVNGANELMLNAGFEPIVVPPYRSIQITEVGQVIIEPIGGGEGEKIEVGLLATVVPDGEQLSKSEDALIRRVDGTVPEPNQMAIVRQGVLEGSNVNATEELLATIDIQRGFEMNMKMITTAKELDEAGASLMRPPGE</sequence>
<protein>
    <recommendedName>
        <fullName evidence="5 6">Flagellar basal-body rod protein FlgF</fullName>
    </recommendedName>
</protein>
<evidence type="ECO:0000256" key="1">
    <source>
        <dbReference type="ARBA" id="ARBA00004117"/>
    </source>
</evidence>
<evidence type="ECO:0000256" key="4">
    <source>
        <dbReference type="ARBA" id="ARBA00038560"/>
    </source>
</evidence>